<keyword evidence="6" id="KW-0325">Glycoprotein</keyword>
<dbReference type="InterPro" id="IPR008972">
    <property type="entry name" value="Cupredoxin"/>
</dbReference>
<evidence type="ECO:0008006" key="13">
    <source>
        <dbReference type="Google" id="ProtNLM"/>
    </source>
</evidence>
<comment type="similarity">
    <text evidence="1">Belongs to the multicopper oxidase family.</text>
</comment>
<accession>A0A8H5ET11</accession>
<reference evidence="11 12" key="1">
    <citation type="journal article" date="2020" name="ISME J.">
        <title>Uncovering the hidden diversity of litter-decomposition mechanisms in mushroom-forming fungi.</title>
        <authorList>
            <person name="Floudas D."/>
            <person name="Bentzer J."/>
            <person name="Ahren D."/>
            <person name="Johansson T."/>
            <person name="Persson P."/>
            <person name="Tunlid A."/>
        </authorList>
    </citation>
    <scope>NUCLEOTIDE SEQUENCE [LARGE SCALE GENOMIC DNA]</scope>
    <source>
        <strain evidence="11 12">CBS 175.51</strain>
    </source>
</reference>
<sequence>MLKYIASAVLVAAFWSGPRLAVAIEVIGHTSEIRVTNVELAPDGFSRLAAVANGVHPGPLIKAHEGDRFKLNVVNKLTDPFANDTSIHWHGFFQRGTTWADGAEGVSQCPIPTGSSFLYNFPSGGQTGTFWYHSHLGTQYCDGLRGPMVVYDKIDPYKHLYDVDDENTVITLADWFHLQSRELALNGAGASANSTLINGKGRYLDGPAVPLAVINVQKDKRYRFRLVSLSCDANFNFTIDGHKLTVIEADGQLVKPLVVDSIRIFAGQRYSFVLHANQSVSNYWIRAQPSTGFGRLPDTTEGGLNSAILRYAGAPDKDPNSIEVPSKLPLREPNLHPLFNPAPPGSPTFAMTLAIGFNGTKWSMNNVTWDAPVKNPILLQILTGAANASALLPKGSIYDIPRGATVELTVVASPVAAPHPFHLHGHAFSVVKSAESTELNYVDPVRRDVVTTGIGMNTTVIRFVADNPGPWIFHCHIEFHLREGLAVVFAEAFSDILVKNPIPQSWRDLCKAYKKAHPDFTLP</sequence>
<dbReference type="PROSITE" id="PS00079">
    <property type="entry name" value="MULTICOPPER_OXIDASE1"/>
    <property type="match status" value="2"/>
</dbReference>
<evidence type="ECO:0000256" key="5">
    <source>
        <dbReference type="ARBA" id="ARBA00023157"/>
    </source>
</evidence>
<dbReference type="InterPro" id="IPR033138">
    <property type="entry name" value="Cu_oxidase_CS"/>
</dbReference>
<keyword evidence="5" id="KW-1015">Disulfide bond</keyword>
<dbReference type="AlphaFoldDB" id="A0A8H5ET11"/>
<keyword evidence="7" id="KW-0732">Signal</keyword>
<dbReference type="EMBL" id="JAACJK010000227">
    <property type="protein sequence ID" value="KAF5311279.1"/>
    <property type="molecule type" value="Genomic_DNA"/>
</dbReference>
<dbReference type="InterPro" id="IPR002355">
    <property type="entry name" value="Cu_oxidase_Cu_BS"/>
</dbReference>
<evidence type="ECO:0000313" key="12">
    <source>
        <dbReference type="Proteomes" id="UP000541558"/>
    </source>
</evidence>
<keyword evidence="4" id="KW-0186">Copper</keyword>
<evidence type="ECO:0000256" key="3">
    <source>
        <dbReference type="ARBA" id="ARBA00023002"/>
    </source>
</evidence>
<evidence type="ECO:0000313" key="11">
    <source>
        <dbReference type="EMBL" id="KAF5311279.1"/>
    </source>
</evidence>
<keyword evidence="3" id="KW-0560">Oxidoreductase</keyword>
<dbReference type="PANTHER" id="PTHR11709">
    <property type="entry name" value="MULTI-COPPER OXIDASE"/>
    <property type="match status" value="1"/>
</dbReference>
<dbReference type="InterPro" id="IPR045087">
    <property type="entry name" value="Cu-oxidase_fam"/>
</dbReference>
<proteinExistence type="inferred from homology"/>
<dbReference type="InterPro" id="IPR011706">
    <property type="entry name" value="Cu-oxidase_C"/>
</dbReference>
<dbReference type="PROSITE" id="PS00080">
    <property type="entry name" value="MULTICOPPER_OXIDASE2"/>
    <property type="match status" value="1"/>
</dbReference>
<keyword evidence="2" id="KW-0479">Metal-binding</keyword>
<dbReference type="OrthoDB" id="2121828at2759"/>
<evidence type="ECO:0000256" key="6">
    <source>
        <dbReference type="ARBA" id="ARBA00023180"/>
    </source>
</evidence>
<feature type="signal peptide" evidence="7">
    <location>
        <begin position="1"/>
        <end position="23"/>
    </location>
</feature>
<feature type="chain" id="PRO_5034023712" description="Laccase" evidence="7">
    <location>
        <begin position="24"/>
        <end position="523"/>
    </location>
</feature>
<comment type="caution">
    <text evidence="11">The sequence shown here is derived from an EMBL/GenBank/DDBJ whole genome shotgun (WGS) entry which is preliminary data.</text>
</comment>
<dbReference type="FunFam" id="2.60.40.420:FF:000045">
    <property type="entry name" value="Laccase 2"/>
    <property type="match status" value="1"/>
</dbReference>
<dbReference type="Pfam" id="PF07731">
    <property type="entry name" value="Cu-oxidase_2"/>
    <property type="match status" value="1"/>
</dbReference>
<gene>
    <name evidence="11" type="ORF">D9611_012639</name>
</gene>
<evidence type="ECO:0000256" key="1">
    <source>
        <dbReference type="ARBA" id="ARBA00010609"/>
    </source>
</evidence>
<feature type="domain" description="Plastocyanin-like" evidence="8">
    <location>
        <begin position="166"/>
        <end position="314"/>
    </location>
</feature>
<dbReference type="Proteomes" id="UP000541558">
    <property type="component" value="Unassembled WGS sequence"/>
</dbReference>
<protein>
    <recommendedName>
        <fullName evidence="13">Laccase</fullName>
    </recommendedName>
</protein>
<keyword evidence="12" id="KW-1185">Reference proteome</keyword>
<evidence type="ECO:0000259" key="10">
    <source>
        <dbReference type="Pfam" id="PF07732"/>
    </source>
</evidence>
<feature type="domain" description="Plastocyanin-like" evidence="9">
    <location>
        <begin position="371"/>
        <end position="491"/>
    </location>
</feature>
<name>A0A8H5ET11_9AGAR</name>
<evidence type="ECO:0000256" key="2">
    <source>
        <dbReference type="ARBA" id="ARBA00022723"/>
    </source>
</evidence>
<feature type="domain" description="Plastocyanin-like" evidence="10">
    <location>
        <begin position="35"/>
        <end position="153"/>
    </location>
</feature>
<dbReference type="InterPro" id="IPR011707">
    <property type="entry name" value="Cu-oxidase-like_N"/>
</dbReference>
<dbReference type="SUPFAM" id="SSF49503">
    <property type="entry name" value="Cupredoxins"/>
    <property type="match status" value="3"/>
</dbReference>
<dbReference type="GO" id="GO:0005507">
    <property type="term" value="F:copper ion binding"/>
    <property type="evidence" value="ECO:0007669"/>
    <property type="project" value="InterPro"/>
</dbReference>
<dbReference type="Pfam" id="PF07732">
    <property type="entry name" value="Cu-oxidase_3"/>
    <property type="match status" value="1"/>
</dbReference>
<evidence type="ECO:0000259" key="9">
    <source>
        <dbReference type="Pfam" id="PF07731"/>
    </source>
</evidence>
<evidence type="ECO:0000256" key="7">
    <source>
        <dbReference type="SAM" id="SignalP"/>
    </source>
</evidence>
<dbReference type="GO" id="GO:0016491">
    <property type="term" value="F:oxidoreductase activity"/>
    <property type="evidence" value="ECO:0007669"/>
    <property type="project" value="UniProtKB-KW"/>
</dbReference>
<dbReference type="InterPro" id="IPR001117">
    <property type="entry name" value="Cu-oxidase_2nd"/>
</dbReference>
<dbReference type="Gene3D" id="2.60.40.420">
    <property type="entry name" value="Cupredoxins - blue copper proteins"/>
    <property type="match status" value="3"/>
</dbReference>
<evidence type="ECO:0000259" key="8">
    <source>
        <dbReference type="Pfam" id="PF00394"/>
    </source>
</evidence>
<organism evidence="11 12">
    <name type="scientific">Ephemerocybe angulata</name>
    <dbReference type="NCBI Taxonomy" id="980116"/>
    <lineage>
        <taxon>Eukaryota</taxon>
        <taxon>Fungi</taxon>
        <taxon>Dikarya</taxon>
        <taxon>Basidiomycota</taxon>
        <taxon>Agaricomycotina</taxon>
        <taxon>Agaricomycetes</taxon>
        <taxon>Agaricomycetidae</taxon>
        <taxon>Agaricales</taxon>
        <taxon>Agaricineae</taxon>
        <taxon>Psathyrellaceae</taxon>
        <taxon>Ephemerocybe</taxon>
    </lineage>
</organism>
<evidence type="ECO:0000256" key="4">
    <source>
        <dbReference type="ARBA" id="ARBA00023008"/>
    </source>
</evidence>
<dbReference type="Pfam" id="PF00394">
    <property type="entry name" value="Cu-oxidase"/>
    <property type="match status" value="1"/>
</dbReference>
<dbReference type="PANTHER" id="PTHR11709:SF511">
    <property type="entry name" value="LACCASE"/>
    <property type="match status" value="1"/>
</dbReference>
<dbReference type="CDD" id="cd13903">
    <property type="entry name" value="CuRO_3_Tv-LCC_like"/>
    <property type="match status" value="1"/>
</dbReference>